<dbReference type="InterPro" id="IPR027417">
    <property type="entry name" value="P-loop_NTPase"/>
</dbReference>
<name>A0A1Y1INU9_KLENI</name>
<dbReference type="Pfam" id="PF04851">
    <property type="entry name" value="ResIII"/>
    <property type="match status" value="1"/>
</dbReference>
<evidence type="ECO:0000256" key="4">
    <source>
        <dbReference type="ARBA" id="ARBA00022840"/>
    </source>
</evidence>
<evidence type="ECO:0000256" key="2">
    <source>
        <dbReference type="ARBA" id="ARBA00022801"/>
    </source>
</evidence>
<evidence type="ECO:0000259" key="5">
    <source>
        <dbReference type="PROSITE" id="PS51192"/>
    </source>
</evidence>
<keyword evidence="3" id="KW-0347">Helicase</keyword>
<dbReference type="PANTHER" id="PTHR11274">
    <property type="entry name" value="RAD25/XP-B DNA REPAIR HELICASE"/>
    <property type="match status" value="1"/>
</dbReference>
<keyword evidence="4" id="KW-0067">ATP-binding</keyword>
<dbReference type="SMART" id="SM00487">
    <property type="entry name" value="DEXDc"/>
    <property type="match status" value="1"/>
</dbReference>
<feature type="domain" description="Helicase ATP-binding" evidence="5">
    <location>
        <begin position="104"/>
        <end position="253"/>
    </location>
</feature>
<dbReference type="InterPro" id="IPR050615">
    <property type="entry name" value="ATP-dep_DNA_Helicase"/>
</dbReference>
<dbReference type="GO" id="GO:0005524">
    <property type="term" value="F:ATP binding"/>
    <property type="evidence" value="ECO:0007669"/>
    <property type="project" value="UniProtKB-KW"/>
</dbReference>
<keyword evidence="1" id="KW-0547">Nucleotide-binding</keyword>
<dbReference type="SUPFAM" id="SSF52540">
    <property type="entry name" value="P-loop containing nucleoside triphosphate hydrolases"/>
    <property type="match status" value="2"/>
</dbReference>
<dbReference type="CDD" id="cd17926">
    <property type="entry name" value="DEXHc_RE"/>
    <property type="match status" value="1"/>
</dbReference>
<dbReference type="GO" id="GO:0003677">
    <property type="term" value="F:DNA binding"/>
    <property type="evidence" value="ECO:0007669"/>
    <property type="project" value="InterPro"/>
</dbReference>
<keyword evidence="2" id="KW-0378">Hydrolase</keyword>
<organism evidence="6 7">
    <name type="scientific">Klebsormidium nitens</name>
    <name type="common">Green alga</name>
    <name type="synonym">Ulothrix nitens</name>
    <dbReference type="NCBI Taxonomy" id="105231"/>
    <lineage>
        <taxon>Eukaryota</taxon>
        <taxon>Viridiplantae</taxon>
        <taxon>Streptophyta</taxon>
        <taxon>Klebsormidiophyceae</taxon>
        <taxon>Klebsormidiales</taxon>
        <taxon>Klebsormidiaceae</taxon>
        <taxon>Klebsormidium</taxon>
    </lineage>
</organism>
<dbReference type="Proteomes" id="UP000054558">
    <property type="component" value="Unassembled WGS sequence"/>
</dbReference>
<evidence type="ECO:0000256" key="1">
    <source>
        <dbReference type="ARBA" id="ARBA00022741"/>
    </source>
</evidence>
<dbReference type="GO" id="GO:0016787">
    <property type="term" value="F:hydrolase activity"/>
    <property type="evidence" value="ECO:0007669"/>
    <property type="project" value="UniProtKB-KW"/>
</dbReference>
<dbReference type="PROSITE" id="PS51192">
    <property type="entry name" value="HELICASE_ATP_BIND_1"/>
    <property type="match status" value="1"/>
</dbReference>
<keyword evidence="7" id="KW-1185">Reference proteome</keyword>
<gene>
    <name evidence="6" type="ORF">KFL_008480030</name>
</gene>
<reference evidence="6 7" key="1">
    <citation type="journal article" date="2014" name="Nat. Commun.">
        <title>Klebsormidium flaccidum genome reveals primary factors for plant terrestrial adaptation.</title>
        <authorList>
            <person name="Hori K."/>
            <person name="Maruyama F."/>
            <person name="Fujisawa T."/>
            <person name="Togashi T."/>
            <person name="Yamamoto N."/>
            <person name="Seo M."/>
            <person name="Sato S."/>
            <person name="Yamada T."/>
            <person name="Mori H."/>
            <person name="Tajima N."/>
            <person name="Moriyama T."/>
            <person name="Ikeuchi M."/>
            <person name="Watanabe M."/>
            <person name="Wada H."/>
            <person name="Kobayashi K."/>
            <person name="Saito M."/>
            <person name="Masuda T."/>
            <person name="Sasaki-Sekimoto Y."/>
            <person name="Mashiguchi K."/>
            <person name="Awai K."/>
            <person name="Shimojima M."/>
            <person name="Masuda S."/>
            <person name="Iwai M."/>
            <person name="Nobusawa T."/>
            <person name="Narise T."/>
            <person name="Kondo S."/>
            <person name="Saito H."/>
            <person name="Sato R."/>
            <person name="Murakawa M."/>
            <person name="Ihara Y."/>
            <person name="Oshima-Yamada Y."/>
            <person name="Ohtaka K."/>
            <person name="Satoh M."/>
            <person name="Sonobe K."/>
            <person name="Ishii M."/>
            <person name="Ohtani R."/>
            <person name="Kanamori-Sato M."/>
            <person name="Honoki R."/>
            <person name="Miyazaki D."/>
            <person name="Mochizuki H."/>
            <person name="Umetsu J."/>
            <person name="Higashi K."/>
            <person name="Shibata D."/>
            <person name="Kamiya Y."/>
            <person name="Sato N."/>
            <person name="Nakamura Y."/>
            <person name="Tabata S."/>
            <person name="Ida S."/>
            <person name="Kurokawa K."/>
            <person name="Ohta H."/>
        </authorList>
    </citation>
    <scope>NUCLEOTIDE SEQUENCE [LARGE SCALE GENOMIC DNA]</scope>
    <source>
        <strain evidence="6 7">NIES-2285</strain>
    </source>
</reference>
<dbReference type="GO" id="GO:0004386">
    <property type="term" value="F:helicase activity"/>
    <property type="evidence" value="ECO:0007669"/>
    <property type="project" value="UniProtKB-KW"/>
</dbReference>
<accession>A0A1Y1INU9</accession>
<dbReference type="InterPro" id="IPR006935">
    <property type="entry name" value="Helicase/UvrB_N"/>
</dbReference>
<dbReference type="OrthoDB" id="16911at2759"/>
<sequence length="619" mass="69027">MEITTQGRIVHRKDLDPTTVRELRSRCTAVGVVDPFTQVPPRICCLRSLPDGRLASPLHVPLDSLRLPEATDVRPQPEPLSDFPAFEGRLDISRRQQEAFDAVLKALSEKGAGVLSIPVGFGKTTVAIAIACHFKVKTLIVVHKTALLDQWVERIQTFAPGARIGRIQGPLVDCEDKHFVVGMLQSLSTKAYDRKVLDSFHLVTLDECHHVGAPIFSKAFDRLCVRYSLGLSATPERKDGLKDVISWYLGEVCFKVERKDASTVVVERMKYESPTYSREIPTFPNGQPALYRMIETLCSDQRRNSLLVEKASSITRDKSVSLLILSERRAHCAELKEALCKLHISAGLFLGGCKKEELEAVAQECQVILATYSMAAEGLDISRLNALILATPKGDVRQSVGRIMRSTGATALIWPINILKIKPKQRVPTAALPHRSTGIRLKEEQWVYAIKCNSRFYRSTHLMDSISMSSVVVFQKQCVAERMLNDLRYITDIRGVDCRPTQLIMQTSVHATHVNAPLPEGAILEIYPTMVGIIAEYPHSNCLDLDIITGDADVEGTSKIEDFRRGENTFRLAPYSHTFEATVLGPKKPAMKAKRYLTRRKTGKVTQVCSVSRVNELAE</sequence>
<dbReference type="PANTHER" id="PTHR11274:SF0">
    <property type="entry name" value="GENERAL TRANSCRIPTION AND DNA REPAIR FACTOR IIH HELICASE SUBUNIT XPB"/>
    <property type="match status" value="1"/>
</dbReference>
<dbReference type="AlphaFoldDB" id="A0A1Y1INU9"/>
<evidence type="ECO:0000313" key="7">
    <source>
        <dbReference type="Proteomes" id="UP000054558"/>
    </source>
</evidence>
<evidence type="ECO:0000313" key="6">
    <source>
        <dbReference type="EMBL" id="GAQ91762.1"/>
    </source>
</evidence>
<dbReference type="EMBL" id="DF237797">
    <property type="protein sequence ID" value="GAQ91762.1"/>
    <property type="molecule type" value="Genomic_DNA"/>
</dbReference>
<protein>
    <recommendedName>
        <fullName evidence="5">Helicase ATP-binding domain-containing protein</fullName>
    </recommendedName>
</protein>
<proteinExistence type="predicted"/>
<dbReference type="CDD" id="cd18785">
    <property type="entry name" value="SF2_C"/>
    <property type="match status" value="1"/>
</dbReference>
<dbReference type="Gene3D" id="3.40.50.300">
    <property type="entry name" value="P-loop containing nucleotide triphosphate hydrolases"/>
    <property type="match status" value="2"/>
</dbReference>
<dbReference type="InterPro" id="IPR014001">
    <property type="entry name" value="Helicase_ATP-bd"/>
</dbReference>
<evidence type="ECO:0000256" key="3">
    <source>
        <dbReference type="ARBA" id="ARBA00022806"/>
    </source>
</evidence>